<feature type="compositionally biased region" description="Polar residues" evidence="1">
    <location>
        <begin position="164"/>
        <end position="178"/>
    </location>
</feature>
<evidence type="ECO:0000313" key="2">
    <source>
        <dbReference type="EMBL" id="PKK19013.1"/>
    </source>
</evidence>
<comment type="caution">
    <text evidence="2">The sequence shown here is derived from an EMBL/GenBank/DDBJ whole genome shotgun (WGS) entry which is preliminary data.</text>
</comment>
<name>A0A2I0LNK0_COLLI</name>
<dbReference type="InParanoid" id="A0A2I0LNK0"/>
<dbReference type="STRING" id="8932.A0A2I0LNK0"/>
<feature type="compositionally biased region" description="Polar residues" evidence="1">
    <location>
        <begin position="140"/>
        <end position="150"/>
    </location>
</feature>
<reference evidence="2 3" key="1">
    <citation type="journal article" date="2013" name="Science">
        <title>Genomic diversity and evolution of the head crest in the rock pigeon.</title>
        <authorList>
            <person name="Shapiro M.D."/>
            <person name="Kronenberg Z."/>
            <person name="Li C."/>
            <person name="Domyan E.T."/>
            <person name="Pan H."/>
            <person name="Campbell M."/>
            <person name="Tan H."/>
            <person name="Huff C.D."/>
            <person name="Hu H."/>
            <person name="Vickrey A.I."/>
            <person name="Nielsen S.C."/>
            <person name="Stringham S.A."/>
            <person name="Hu H."/>
            <person name="Willerslev E."/>
            <person name="Gilbert M.T."/>
            <person name="Yandell M."/>
            <person name="Zhang G."/>
            <person name="Wang J."/>
        </authorList>
    </citation>
    <scope>NUCLEOTIDE SEQUENCE [LARGE SCALE GENOMIC DNA]</scope>
    <source>
        <tissue evidence="2">Blood</tissue>
    </source>
</reference>
<dbReference type="AlphaFoldDB" id="A0A2I0LNK0"/>
<accession>A0A2I0LNK0</accession>
<organism evidence="2 3">
    <name type="scientific">Columba livia</name>
    <name type="common">Rock dove</name>
    <dbReference type="NCBI Taxonomy" id="8932"/>
    <lineage>
        <taxon>Eukaryota</taxon>
        <taxon>Metazoa</taxon>
        <taxon>Chordata</taxon>
        <taxon>Craniata</taxon>
        <taxon>Vertebrata</taxon>
        <taxon>Euteleostomi</taxon>
        <taxon>Archelosauria</taxon>
        <taxon>Archosauria</taxon>
        <taxon>Dinosauria</taxon>
        <taxon>Saurischia</taxon>
        <taxon>Theropoda</taxon>
        <taxon>Coelurosauria</taxon>
        <taxon>Aves</taxon>
        <taxon>Neognathae</taxon>
        <taxon>Neoaves</taxon>
        <taxon>Columbimorphae</taxon>
        <taxon>Columbiformes</taxon>
        <taxon>Columbidae</taxon>
        <taxon>Columba</taxon>
    </lineage>
</organism>
<proteinExistence type="predicted"/>
<evidence type="ECO:0000313" key="3">
    <source>
        <dbReference type="Proteomes" id="UP000053872"/>
    </source>
</evidence>
<feature type="region of interest" description="Disordered" evidence="1">
    <location>
        <begin position="1"/>
        <end position="46"/>
    </location>
</feature>
<keyword evidence="2" id="KW-0346">Stress response</keyword>
<protein>
    <submittedName>
        <fullName evidence="2">Heat shock transcription factor family member 5</fullName>
    </submittedName>
</protein>
<dbReference type="EMBL" id="AKCR02000170">
    <property type="protein sequence ID" value="PKK19013.1"/>
    <property type="molecule type" value="Genomic_DNA"/>
</dbReference>
<sequence length="227" mass="24336">MHSSPKAEMVKVEPVESECLTPPSSGGHQLLVGTETSDTPSTGESQLELLTPVTSDMSFVMEPDQAETCSPSQPPEFLCAAQTAASVESAAAEIVQELMAAQQACEKLGEQPDHCPSQSSLMFIQQEPCSLEQAEVSPGNHVSSSLQNPLAKQENAGVECESGISDTQESALATQPVNKSEENADSCVKPRCRKRRHSSDSGKSPDFHLLVDVACKQGYFPKEETRE</sequence>
<keyword evidence="3" id="KW-1185">Reference proteome</keyword>
<gene>
    <name evidence="2" type="primary">HSF5</name>
    <name evidence="2" type="ORF">A306_00013355</name>
</gene>
<feature type="region of interest" description="Disordered" evidence="1">
    <location>
        <begin position="132"/>
        <end position="207"/>
    </location>
</feature>
<feature type="compositionally biased region" description="Polar residues" evidence="1">
    <location>
        <begin position="34"/>
        <end position="45"/>
    </location>
</feature>
<evidence type="ECO:0000256" key="1">
    <source>
        <dbReference type="SAM" id="MobiDB-lite"/>
    </source>
</evidence>
<dbReference type="Proteomes" id="UP000053872">
    <property type="component" value="Unassembled WGS sequence"/>
</dbReference>